<protein>
    <recommendedName>
        <fullName evidence="4">Transcription factor CBF/NF-Y/archaeal histone domain-containing protein</fullName>
    </recommendedName>
</protein>
<gene>
    <name evidence="5" type="ORF">HYC85_025287</name>
</gene>
<dbReference type="GO" id="GO:0005634">
    <property type="term" value="C:nucleus"/>
    <property type="evidence" value="ECO:0007669"/>
    <property type="project" value="UniProtKB-SubCell"/>
</dbReference>
<dbReference type="GO" id="GO:0000976">
    <property type="term" value="F:transcription cis-regulatory region binding"/>
    <property type="evidence" value="ECO:0007669"/>
    <property type="project" value="TreeGrafter"/>
</dbReference>
<dbReference type="SUPFAM" id="SSF47113">
    <property type="entry name" value="Histone-fold"/>
    <property type="match status" value="1"/>
</dbReference>
<dbReference type="InterPro" id="IPR009072">
    <property type="entry name" value="Histone-fold"/>
</dbReference>
<accession>A0A7J7GCT8</accession>
<reference evidence="6" key="1">
    <citation type="journal article" date="2020" name="Nat. Commun.">
        <title>Genome assembly of wild tea tree DASZ reveals pedigree and selection history of tea varieties.</title>
        <authorList>
            <person name="Zhang W."/>
            <person name="Zhang Y."/>
            <person name="Qiu H."/>
            <person name="Guo Y."/>
            <person name="Wan H."/>
            <person name="Zhang X."/>
            <person name="Scossa F."/>
            <person name="Alseekh S."/>
            <person name="Zhang Q."/>
            <person name="Wang P."/>
            <person name="Xu L."/>
            <person name="Schmidt M.H."/>
            <person name="Jia X."/>
            <person name="Li D."/>
            <person name="Zhu A."/>
            <person name="Guo F."/>
            <person name="Chen W."/>
            <person name="Ni D."/>
            <person name="Usadel B."/>
            <person name="Fernie A.R."/>
            <person name="Wen W."/>
        </authorList>
    </citation>
    <scope>NUCLEOTIDE SEQUENCE [LARGE SCALE GENOMIC DNA]</scope>
    <source>
        <strain evidence="6">cv. G240</strain>
    </source>
</reference>
<evidence type="ECO:0000256" key="2">
    <source>
        <dbReference type="ARBA" id="ARBA00023242"/>
    </source>
</evidence>
<evidence type="ECO:0000259" key="4">
    <source>
        <dbReference type="Pfam" id="PF00808"/>
    </source>
</evidence>
<dbReference type="EMBL" id="JACBKZ010000012">
    <property type="protein sequence ID" value="KAF5937781.1"/>
    <property type="molecule type" value="Genomic_DNA"/>
</dbReference>
<sequence>MAKGNQMADTSRKKGAKMEDKVQIHSNNGKNNNTKKKKKTNTSNGTDNDNKKDEPEVLVVSDSSVDSKNNDGDEEDEALQVQDTDEDEEEDEEEDAKSSGITNQRINKAKNGDEKEKNGATKKKKKSKYGKNKKNESSSDVSHCFPMNRISRIVKSEDPDIRISQEAVFLINKASEKFLEVFCKDAYACAFLDHKNQVWYKHLSSVVSKRRRFDFLADFVPEKVKAEDTSADASIAET</sequence>
<feature type="compositionally biased region" description="Low complexity" evidence="3">
    <location>
        <begin position="57"/>
        <end position="67"/>
    </location>
</feature>
<evidence type="ECO:0000256" key="3">
    <source>
        <dbReference type="SAM" id="MobiDB-lite"/>
    </source>
</evidence>
<proteinExistence type="predicted"/>
<dbReference type="PANTHER" id="PTHR10252">
    <property type="entry name" value="HISTONE-LIKE TRANSCRIPTION FACTOR CCAAT-RELATED"/>
    <property type="match status" value="1"/>
</dbReference>
<dbReference type="GO" id="GO:0006355">
    <property type="term" value="P:regulation of DNA-templated transcription"/>
    <property type="evidence" value="ECO:0007669"/>
    <property type="project" value="TreeGrafter"/>
</dbReference>
<feature type="compositionally biased region" description="Basic residues" evidence="3">
    <location>
        <begin position="120"/>
        <end position="132"/>
    </location>
</feature>
<evidence type="ECO:0000256" key="1">
    <source>
        <dbReference type="ARBA" id="ARBA00004123"/>
    </source>
</evidence>
<dbReference type="InterPro" id="IPR003958">
    <property type="entry name" value="CBFA_NFYB_domain"/>
</dbReference>
<evidence type="ECO:0000313" key="5">
    <source>
        <dbReference type="EMBL" id="KAF5937781.1"/>
    </source>
</evidence>
<dbReference type="CDD" id="cd22929">
    <property type="entry name" value="HFD_POLE4-like"/>
    <property type="match status" value="1"/>
</dbReference>
<dbReference type="AlphaFoldDB" id="A0A7J7GCT8"/>
<dbReference type="Pfam" id="PF00808">
    <property type="entry name" value="CBFD_NFYB_HMF"/>
    <property type="match status" value="1"/>
</dbReference>
<dbReference type="GO" id="GO:0046982">
    <property type="term" value="F:protein heterodimerization activity"/>
    <property type="evidence" value="ECO:0007669"/>
    <property type="project" value="InterPro"/>
</dbReference>
<name>A0A7J7GCT8_CAMSI</name>
<evidence type="ECO:0000313" key="6">
    <source>
        <dbReference type="Proteomes" id="UP000593564"/>
    </source>
</evidence>
<reference evidence="5 6" key="2">
    <citation type="submission" date="2020-07" db="EMBL/GenBank/DDBJ databases">
        <title>Genome assembly of wild tea tree DASZ reveals pedigree and selection history of tea varieties.</title>
        <authorList>
            <person name="Zhang W."/>
        </authorList>
    </citation>
    <scope>NUCLEOTIDE SEQUENCE [LARGE SCALE GENOMIC DNA]</scope>
    <source>
        <strain evidence="6">cv. G240</strain>
        <tissue evidence="5">Leaf</tissue>
    </source>
</reference>
<dbReference type="Gene3D" id="1.10.20.10">
    <property type="entry name" value="Histone, subunit A"/>
    <property type="match status" value="1"/>
</dbReference>
<feature type="compositionally biased region" description="Acidic residues" evidence="3">
    <location>
        <begin position="72"/>
        <end position="95"/>
    </location>
</feature>
<organism evidence="5 6">
    <name type="scientific">Camellia sinensis</name>
    <name type="common">Tea plant</name>
    <name type="synonym">Thea sinensis</name>
    <dbReference type="NCBI Taxonomy" id="4442"/>
    <lineage>
        <taxon>Eukaryota</taxon>
        <taxon>Viridiplantae</taxon>
        <taxon>Streptophyta</taxon>
        <taxon>Embryophyta</taxon>
        <taxon>Tracheophyta</taxon>
        <taxon>Spermatophyta</taxon>
        <taxon>Magnoliopsida</taxon>
        <taxon>eudicotyledons</taxon>
        <taxon>Gunneridae</taxon>
        <taxon>Pentapetalae</taxon>
        <taxon>asterids</taxon>
        <taxon>Ericales</taxon>
        <taxon>Theaceae</taxon>
        <taxon>Camellia</taxon>
    </lineage>
</organism>
<feature type="compositionally biased region" description="Basic and acidic residues" evidence="3">
    <location>
        <begin position="110"/>
        <end position="119"/>
    </location>
</feature>
<dbReference type="Proteomes" id="UP000593564">
    <property type="component" value="Unassembled WGS sequence"/>
</dbReference>
<feature type="region of interest" description="Disordered" evidence="3">
    <location>
        <begin position="1"/>
        <end position="142"/>
    </location>
</feature>
<dbReference type="PANTHER" id="PTHR10252:SF93">
    <property type="entry name" value="DNA POLYMERASE II SUBUNIT B3-1"/>
    <property type="match status" value="1"/>
</dbReference>
<comment type="subcellular location">
    <subcellularLocation>
        <location evidence="1">Nucleus</location>
    </subcellularLocation>
</comment>
<dbReference type="InterPro" id="IPR050568">
    <property type="entry name" value="Transcr_DNA_Rep_Reg"/>
</dbReference>
<keyword evidence="2" id="KW-0539">Nucleus</keyword>
<feature type="compositionally biased region" description="Basic and acidic residues" evidence="3">
    <location>
        <begin position="10"/>
        <end position="23"/>
    </location>
</feature>
<feature type="domain" description="Transcription factor CBF/NF-Y/archaeal histone" evidence="4">
    <location>
        <begin position="145"/>
        <end position="207"/>
    </location>
</feature>
<keyword evidence="6" id="KW-1185">Reference proteome</keyword>
<comment type="caution">
    <text evidence="5">The sequence shown here is derived from an EMBL/GenBank/DDBJ whole genome shotgun (WGS) entry which is preliminary data.</text>
</comment>